<dbReference type="GO" id="GO:0005665">
    <property type="term" value="C:RNA polymerase II, core complex"/>
    <property type="evidence" value="ECO:0007669"/>
    <property type="project" value="TreeGrafter"/>
</dbReference>
<dbReference type="InterPro" id="IPR006591">
    <property type="entry name" value="RNAP_P/RPABC4"/>
</dbReference>
<accession>A0A6A5X1F2</accession>
<evidence type="ECO:0000256" key="2">
    <source>
        <dbReference type="ARBA" id="ARBA00022723"/>
    </source>
</evidence>
<proteinExistence type="inferred from homology"/>
<dbReference type="GO" id="GO:0005666">
    <property type="term" value="C:RNA polymerase III complex"/>
    <property type="evidence" value="ECO:0007669"/>
    <property type="project" value="TreeGrafter"/>
</dbReference>
<keyword evidence="4" id="KW-0539">Nucleus</keyword>
<dbReference type="SUPFAM" id="SSF63393">
    <property type="entry name" value="RNA polymerase subunits"/>
    <property type="match status" value="1"/>
</dbReference>
<dbReference type="PANTHER" id="PTHR12056:SF2">
    <property type="entry name" value="GEO11084P1"/>
    <property type="match status" value="1"/>
</dbReference>
<evidence type="ECO:0000256" key="5">
    <source>
        <dbReference type="ARBA" id="ARBA00025770"/>
    </source>
</evidence>
<dbReference type="OrthoDB" id="5585087at2759"/>
<dbReference type="GO" id="GO:0006351">
    <property type="term" value="P:DNA-templated transcription"/>
    <property type="evidence" value="ECO:0007669"/>
    <property type="project" value="InterPro"/>
</dbReference>
<dbReference type="Pfam" id="PF03604">
    <property type="entry name" value="Zn_ribbon_RPAB4"/>
    <property type="match status" value="1"/>
</dbReference>
<dbReference type="Proteomes" id="UP000799779">
    <property type="component" value="Unassembled WGS sequence"/>
</dbReference>
<dbReference type="GO" id="GO:0008270">
    <property type="term" value="F:zinc ion binding"/>
    <property type="evidence" value="ECO:0007669"/>
    <property type="project" value="InterPro"/>
</dbReference>
<dbReference type="GO" id="GO:0003677">
    <property type="term" value="F:DNA binding"/>
    <property type="evidence" value="ECO:0007669"/>
    <property type="project" value="InterPro"/>
</dbReference>
<dbReference type="GO" id="GO:0003899">
    <property type="term" value="F:DNA-directed RNA polymerase activity"/>
    <property type="evidence" value="ECO:0007669"/>
    <property type="project" value="InterPro"/>
</dbReference>
<dbReference type="SMART" id="SM00659">
    <property type="entry name" value="RPOLCX"/>
    <property type="match status" value="1"/>
</dbReference>
<organism evidence="6 7">
    <name type="scientific">Amniculicola lignicola CBS 123094</name>
    <dbReference type="NCBI Taxonomy" id="1392246"/>
    <lineage>
        <taxon>Eukaryota</taxon>
        <taxon>Fungi</taxon>
        <taxon>Dikarya</taxon>
        <taxon>Ascomycota</taxon>
        <taxon>Pezizomycotina</taxon>
        <taxon>Dothideomycetes</taxon>
        <taxon>Pleosporomycetidae</taxon>
        <taxon>Pleosporales</taxon>
        <taxon>Amniculicolaceae</taxon>
        <taxon>Amniculicola</taxon>
    </lineage>
</organism>
<evidence type="ECO:0000313" key="6">
    <source>
        <dbReference type="EMBL" id="KAF2005475.1"/>
    </source>
</evidence>
<reference evidence="6" key="1">
    <citation type="journal article" date="2020" name="Stud. Mycol.">
        <title>101 Dothideomycetes genomes: a test case for predicting lifestyles and emergence of pathogens.</title>
        <authorList>
            <person name="Haridas S."/>
            <person name="Albert R."/>
            <person name="Binder M."/>
            <person name="Bloem J."/>
            <person name="Labutti K."/>
            <person name="Salamov A."/>
            <person name="Andreopoulos B."/>
            <person name="Baker S."/>
            <person name="Barry K."/>
            <person name="Bills G."/>
            <person name="Bluhm B."/>
            <person name="Cannon C."/>
            <person name="Castanera R."/>
            <person name="Culley D."/>
            <person name="Daum C."/>
            <person name="Ezra D."/>
            <person name="Gonzalez J."/>
            <person name="Henrissat B."/>
            <person name="Kuo A."/>
            <person name="Liang C."/>
            <person name="Lipzen A."/>
            <person name="Lutzoni F."/>
            <person name="Magnuson J."/>
            <person name="Mondo S."/>
            <person name="Nolan M."/>
            <person name="Ohm R."/>
            <person name="Pangilinan J."/>
            <person name="Park H.-J."/>
            <person name="Ramirez L."/>
            <person name="Alfaro M."/>
            <person name="Sun H."/>
            <person name="Tritt A."/>
            <person name="Yoshinaga Y."/>
            <person name="Zwiers L.-H."/>
            <person name="Turgeon B."/>
            <person name="Goodwin S."/>
            <person name="Spatafora J."/>
            <person name="Crous P."/>
            <person name="Grigoriev I."/>
        </authorList>
    </citation>
    <scope>NUCLEOTIDE SEQUENCE</scope>
    <source>
        <strain evidence="6">CBS 123094</strain>
    </source>
</reference>
<evidence type="ECO:0000313" key="7">
    <source>
        <dbReference type="Proteomes" id="UP000799779"/>
    </source>
</evidence>
<sequence length="63" mass="7354">MCGNTSPETKWVQESPSKHFIGWVQGCEEVSKIREGEPMRCKTCGSRVLYKMRTKRMVQFEAR</sequence>
<keyword evidence="7" id="KW-1185">Reference proteome</keyword>
<keyword evidence="3" id="KW-0862">Zinc</keyword>
<protein>
    <submittedName>
        <fullName evidence="6">Uncharacterized protein</fullName>
    </submittedName>
</protein>
<gene>
    <name evidence="6" type="ORF">P154DRAFT_424457</name>
</gene>
<evidence type="ECO:0000256" key="3">
    <source>
        <dbReference type="ARBA" id="ARBA00022833"/>
    </source>
</evidence>
<dbReference type="Gene3D" id="2.20.28.30">
    <property type="entry name" value="RNA polymerase ii, chain L"/>
    <property type="match status" value="1"/>
</dbReference>
<name>A0A6A5X1F2_9PLEO</name>
<evidence type="ECO:0000256" key="4">
    <source>
        <dbReference type="ARBA" id="ARBA00023242"/>
    </source>
</evidence>
<dbReference type="AlphaFoldDB" id="A0A6A5X1F2"/>
<dbReference type="InterPro" id="IPR039747">
    <property type="entry name" value="RPABC4"/>
</dbReference>
<evidence type="ECO:0000256" key="1">
    <source>
        <dbReference type="ARBA" id="ARBA00004123"/>
    </source>
</evidence>
<dbReference type="InterPro" id="IPR029040">
    <property type="entry name" value="RPABC4/Spt4"/>
</dbReference>
<dbReference type="EMBL" id="ML977563">
    <property type="protein sequence ID" value="KAF2005475.1"/>
    <property type="molecule type" value="Genomic_DNA"/>
</dbReference>
<comment type="subcellular location">
    <subcellularLocation>
        <location evidence="1">Nucleus</location>
    </subcellularLocation>
</comment>
<dbReference type="PANTHER" id="PTHR12056">
    <property type="entry name" value="DNA-DIRECTED RNA POLYMERASES I, II, AND III"/>
    <property type="match status" value="1"/>
</dbReference>
<dbReference type="GO" id="GO:0005736">
    <property type="term" value="C:RNA polymerase I complex"/>
    <property type="evidence" value="ECO:0007669"/>
    <property type="project" value="TreeGrafter"/>
</dbReference>
<keyword evidence="2" id="KW-0479">Metal-binding</keyword>
<comment type="similarity">
    <text evidence="5">Belongs to the archaeal Rpo12/eukaryotic RPC10 RNA polymerase subunit family.</text>
</comment>